<evidence type="ECO:0000256" key="6">
    <source>
        <dbReference type="ARBA" id="ARBA00022840"/>
    </source>
</evidence>
<dbReference type="InterPro" id="IPR039421">
    <property type="entry name" value="Type_1_exporter"/>
</dbReference>
<evidence type="ECO:0000256" key="8">
    <source>
        <dbReference type="ARBA" id="ARBA00023136"/>
    </source>
</evidence>
<evidence type="ECO:0000256" key="2">
    <source>
        <dbReference type="ARBA" id="ARBA00022448"/>
    </source>
</evidence>
<organism evidence="12 13">
    <name type="scientific">Marinomonas transparens</name>
    <dbReference type="NCBI Taxonomy" id="2795388"/>
    <lineage>
        <taxon>Bacteria</taxon>
        <taxon>Pseudomonadati</taxon>
        <taxon>Pseudomonadota</taxon>
        <taxon>Gammaproteobacteria</taxon>
        <taxon>Oceanospirillales</taxon>
        <taxon>Oceanospirillaceae</taxon>
        <taxon>Marinomonas</taxon>
    </lineage>
</organism>
<dbReference type="PROSITE" id="PS50929">
    <property type="entry name" value="ABC_TM1F"/>
    <property type="match status" value="1"/>
</dbReference>
<dbReference type="InterPro" id="IPR003439">
    <property type="entry name" value="ABC_transporter-like_ATP-bd"/>
</dbReference>
<dbReference type="PANTHER" id="PTHR24221:SF654">
    <property type="entry name" value="ATP-BINDING CASSETTE SUB-FAMILY B MEMBER 6"/>
    <property type="match status" value="1"/>
</dbReference>
<keyword evidence="8 9" id="KW-0472">Membrane</keyword>
<dbReference type="Proteomes" id="UP000628710">
    <property type="component" value="Unassembled WGS sequence"/>
</dbReference>
<keyword evidence="5" id="KW-0547">Nucleotide-binding</keyword>
<dbReference type="Pfam" id="PF00664">
    <property type="entry name" value="ABC_membrane"/>
    <property type="match status" value="1"/>
</dbReference>
<evidence type="ECO:0000256" key="5">
    <source>
        <dbReference type="ARBA" id="ARBA00022741"/>
    </source>
</evidence>
<feature type="transmembrane region" description="Helical" evidence="9">
    <location>
        <begin position="131"/>
        <end position="150"/>
    </location>
</feature>
<dbReference type="SMART" id="SM00382">
    <property type="entry name" value="AAA"/>
    <property type="match status" value="1"/>
</dbReference>
<dbReference type="InterPro" id="IPR017871">
    <property type="entry name" value="ABC_transporter-like_CS"/>
</dbReference>
<keyword evidence="13" id="KW-1185">Reference proteome</keyword>
<keyword evidence="3" id="KW-1003">Cell membrane</keyword>
<accession>A0A934JIF1</accession>
<dbReference type="GO" id="GO:0016887">
    <property type="term" value="F:ATP hydrolysis activity"/>
    <property type="evidence" value="ECO:0007669"/>
    <property type="project" value="InterPro"/>
</dbReference>
<keyword evidence="7 9" id="KW-1133">Transmembrane helix</keyword>
<dbReference type="GO" id="GO:0034040">
    <property type="term" value="F:ATPase-coupled lipid transmembrane transporter activity"/>
    <property type="evidence" value="ECO:0007669"/>
    <property type="project" value="TreeGrafter"/>
</dbReference>
<dbReference type="PANTHER" id="PTHR24221">
    <property type="entry name" value="ATP-BINDING CASSETTE SUB-FAMILY B"/>
    <property type="match status" value="1"/>
</dbReference>
<keyword evidence="6 12" id="KW-0067">ATP-binding</keyword>
<comment type="subcellular location">
    <subcellularLocation>
        <location evidence="1">Cell membrane</location>
        <topology evidence="1">Multi-pass membrane protein</topology>
    </subcellularLocation>
</comment>
<dbReference type="Gene3D" id="3.40.50.300">
    <property type="entry name" value="P-loop containing nucleotide triphosphate hydrolases"/>
    <property type="match status" value="1"/>
</dbReference>
<name>A0A934JIF1_9GAMM</name>
<evidence type="ECO:0000313" key="13">
    <source>
        <dbReference type="Proteomes" id="UP000628710"/>
    </source>
</evidence>
<feature type="domain" description="ABC transporter" evidence="10">
    <location>
        <begin position="328"/>
        <end position="562"/>
    </location>
</feature>
<feature type="transmembrane region" description="Helical" evidence="9">
    <location>
        <begin position="20"/>
        <end position="42"/>
    </location>
</feature>
<dbReference type="InterPro" id="IPR027417">
    <property type="entry name" value="P-loop_NTPase"/>
</dbReference>
<keyword evidence="4 9" id="KW-0812">Transmembrane</keyword>
<dbReference type="InterPro" id="IPR003593">
    <property type="entry name" value="AAA+_ATPase"/>
</dbReference>
<evidence type="ECO:0000256" key="7">
    <source>
        <dbReference type="ARBA" id="ARBA00022989"/>
    </source>
</evidence>
<dbReference type="GO" id="GO:0005886">
    <property type="term" value="C:plasma membrane"/>
    <property type="evidence" value="ECO:0007669"/>
    <property type="project" value="UniProtKB-SubCell"/>
</dbReference>
<protein>
    <submittedName>
        <fullName evidence="12">ABC transporter ATP-binding protein</fullName>
    </submittedName>
</protein>
<dbReference type="GO" id="GO:0005524">
    <property type="term" value="F:ATP binding"/>
    <property type="evidence" value="ECO:0007669"/>
    <property type="project" value="UniProtKB-KW"/>
</dbReference>
<gene>
    <name evidence="12" type="ORF">I8J31_01610</name>
</gene>
<dbReference type="EMBL" id="JAEMNX010000001">
    <property type="protein sequence ID" value="MBJ7536371.1"/>
    <property type="molecule type" value="Genomic_DNA"/>
</dbReference>
<dbReference type="Pfam" id="PF00005">
    <property type="entry name" value="ABC_tran"/>
    <property type="match status" value="1"/>
</dbReference>
<dbReference type="InterPro" id="IPR036640">
    <property type="entry name" value="ABC1_TM_sf"/>
</dbReference>
<proteinExistence type="predicted"/>
<dbReference type="RefSeq" id="WP_199466438.1">
    <property type="nucleotide sequence ID" value="NZ_JAEMNX010000001.1"/>
</dbReference>
<reference evidence="12" key="1">
    <citation type="submission" date="2020-12" db="EMBL/GenBank/DDBJ databases">
        <title>Marinomonas arctica sp. nov., a psychrotolerant bacterium isolated from the Arctic.</title>
        <authorList>
            <person name="Zhang Y."/>
        </authorList>
    </citation>
    <scope>NUCLEOTIDE SEQUENCE</scope>
    <source>
        <strain evidence="12">C1424</strain>
    </source>
</reference>
<comment type="caution">
    <text evidence="12">The sequence shown here is derived from an EMBL/GenBank/DDBJ whole genome shotgun (WGS) entry which is preliminary data.</text>
</comment>
<feature type="domain" description="ABC transmembrane type-1" evidence="11">
    <location>
        <begin position="23"/>
        <end position="285"/>
    </location>
</feature>
<evidence type="ECO:0000256" key="3">
    <source>
        <dbReference type="ARBA" id="ARBA00022475"/>
    </source>
</evidence>
<dbReference type="Gene3D" id="1.20.1560.10">
    <property type="entry name" value="ABC transporter type 1, transmembrane domain"/>
    <property type="match status" value="1"/>
</dbReference>
<dbReference type="SUPFAM" id="SSF90123">
    <property type="entry name" value="ABC transporter transmembrane region"/>
    <property type="match status" value="1"/>
</dbReference>
<dbReference type="AlphaFoldDB" id="A0A934JIF1"/>
<dbReference type="PROSITE" id="PS00211">
    <property type="entry name" value="ABC_TRANSPORTER_1"/>
    <property type="match status" value="1"/>
</dbReference>
<evidence type="ECO:0000259" key="10">
    <source>
        <dbReference type="PROSITE" id="PS50893"/>
    </source>
</evidence>
<feature type="transmembrane region" description="Helical" evidence="9">
    <location>
        <begin position="156"/>
        <end position="174"/>
    </location>
</feature>
<keyword evidence="2" id="KW-0813">Transport</keyword>
<evidence type="ECO:0000256" key="1">
    <source>
        <dbReference type="ARBA" id="ARBA00004651"/>
    </source>
</evidence>
<evidence type="ECO:0000259" key="11">
    <source>
        <dbReference type="PROSITE" id="PS50929"/>
    </source>
</evidence>
<evidence type="ECO:0000256" key="9">
    <source>
        <dbReference type="SAM" id="Phobius"/>
    </source>
</evidence>
<dbReference type="InterPro" id="IPR011527">
    <property type="entry name" value="ABC1_TM_dom"/>
</dbReference>
<dbReference type="PROSITE" id="PS50893">
    <property type="entry name" value="ABC_TRANSPORTER_2"/>
    <property type="match status" value="1"/>
</dbReference>
<evidence type="ECO:0000313" key="12">
    <source>
        <dbReference type="EMBL" id="MBJ7536371.1"/>
    </source>
</evidence>
<sequence length="565" mass="63017">MSYIYKLIRNNQSVNRIVLLGWVLRVMEELVDLVPVVMFIWMVNQGDVFSLLQITALSGLSIFALLLKFAFAQGGYFNFVGAYQSTNQLRVTLLDRLRRLPLNLLLGKRSGQWQHLFTTQFKQFEEVFSHLLADIIAQLMLFIALITILVYLQPMLALATLLPLPIAWLCYRLLSQFFTPKITADHHEQALASSQLFEYLQGLTMLKSYAVTDLLLEPLVMRLQILRRSGLTLEKSGGIASQVPNLISQFGLVGFLVMSGWLISNDVLAIQTWVFTALIALYLMQVQHTLSMLLPESKVLLSSAKALYDIQTLPNQTIEGKGVSYGRFVLDHASFNHGLETDTLHGLSASINEGQFCAIIGPSGSGKSTLLNLLAGFQAPSSGSITLGGIDIADIGTKNLYQSLLHVGQHVQLFSGTIRENLLIADSLSTDNALISVLEDVGLHQWFTNLPLGLDQQIGENGMYLSGGEKQRLSIARALLRRADILLLDEPTSALDSETQKTVLQSLHKVYQNKTIIMVAHRLDTIVQADQIILMEYGRIVAKGSHQALLKKSRLYRDMWQYTPE</sequence>
<dbReference type="GO" id="GO:0140359">
    <property type="term" value="F:ABC-type transporter activity"/>
    <property type="evidence" value="ECO:0007669"/>
    <property type="project" value="InterPro"/>
</dbReference>
<dbReference type="FunFam" id="3.40.50.300:FF:000299">
    <property type="entry name" value="ABC transporter ATP-binding protein/permease"/>
    <property type="match status" value="1"/>
</dbReference>
<dbReference type="SUPFAM" id="SSF52540">
    <property type="entry name" value="P-loop containing nucleoside triphosphate hydrolases"/>
    <property type="match status" value="1"/>
</dbReference>
<evidence type="ECO:0000256" key="4">
    <source>
        <dbReference type="ARBA" id="ARBA00022692"/>
    </source>
</evidence>